<dbReference type="EMBL" id="CAJNOH010000069">
    <property type="protein sequence ID" value="CAF0835219.1"/>
    <property type="molecule type" value="Genomic_DNA"/>
</dbReference>
<keyword evidence="1" id="KW-1133">Transmembrane helix</keyword>
<dbReference type="Proteomes" id="UP000663836">
    <property type="component" value="Unassembled WGS sequence"/>
</dbReference>
<dbReference type="InterPro" id="IPR018687">
    <property type="entry name" value="DUF2177_membr"/>
</dbReference>
<evidence type="ECO:0000313" key="8">
    <source>
        <dbReference type="EMBL" id="CAF3870006.1"/>
    </source>
</evidence>
<evidence type="ECO:0000313" key="9">
    <source>
        <dbReference type="EMBL" id="CAF3880293.1"/>
    </source>
</evidence>
<keyword evidence="1" id="KW-0472">Membrane</keyword>
<dbReference type="EMBL" id="CAJNOL010000081">
    <property type="protein sequence ID" value="CAF0826148.1"/>
    <property type="molecule type" value="Genomic_DNA"/>
</dbReference>
<dbReference type="Proteomes" id="UP000663889">
    <property type="component" value="Unassembled WGS sequence"/>
</dbReference>
<evidence type="ECO:0000313" key="7">
    <source>
        <dbReference type="EMBL" id="CAF0835219.1"/>
    </source>
</evidence>
<reference evidence="2" key="1">
    <citation type="submission" date="2021-02" db="EMBL/GenBank/DDBJ databases">
        <authorList>
            <person name="Nowell W R."/>
        </authorList>
    </citation>
    <scope>NUCLEOTIDE SEQUENCE</scope>
</reference>
<evidence type="ECO:0000313" key="3">
    <source>
        <dbReference type="EMBL" id="CAF0808122.1"/>
    </source>
</evidence>
<dbReference type="Proteomes" id="UP000663854">
    <property type="component" value="Unassembled WGS sequence"/>
</dbReference>
<evidence type="ECO:0000313" key="6">
    <source>
        <dbReference type="EMBL" id="CAF0827454.1"/>
    </source>
</evidence>
<dbReference type="EMBL" id="CAJNOT010000056">
    <property type="protein sequence ID" value="CAF0808122.1"/>
    <property type="molecule type" value="Genomic_DNA"/>
</dbReference>
<name>A0A813SRI6_9BILA</name>
<dbReference type="Proteomes" id="UP000663870">
    <property type="component" value="Unassembled WGS sequence"/>
</dbReference>
<dbReference type="Proteomes" id="UP000663882">
    <property type="component" value="Unassembled WGS sequence"/>
</dbReference>
<sequence>MNSRIVNIILPLVGGVIYVCLDFLYIYLTRNHYEQAVQNIQKEEMEVDVVAAIVCYAIMGLGWYLIAIQLASAYFDKLKQRRPSWSPLSSSALSGLVSGFLYGFVVYGVFNCTTRALFSNRYPVTLLVQDMAWGSLYTMLYTTVYMLIWHQLSHPVDL</sequence>
<dbReference type="EMBL" id="CAJNOO010000098">
    <property type="protein sequence ID" value="CAF0801218.1"/>
    <property type="molecule type" value="Genomic_DNA"/>
</dbReference>
<evidence type="ECO:0000313" key="4">
    <source>
        <dbReference type="EMBL" id="CAF0820275.1"/>
    </source>
</evidence>
<evidence type="ECO:0000256" key="1">
    <source>
        <dbReference type="SAM" id="Phobius"/>
    </source>
</evidence>
<dbReference type="Proteomes" id="UP000663864">
    <property type="component" value="Unassembled WGS sequence"/>
</dbReference>
<dbReference type="EMBL" id="CAJOBD010003545">
    <property type="protein sequence ID" value="CAF3954259.1"/>
    <property type="molecule type" value="Genomic_DNA"/>
</dbReference>
<evidence type="ECO:0000313" key="5">
    <source>
        <dbReference type="EMBL" id="CAF0826148.1"/>
    </source>
</evidence>
<dbReference type="OrthoDB" id="10032137at2759"/>
<comment type="caution">
    <text evidence="2">The sequence shown here is derived from an EMBL/GenBank/DDBJ whole genome shotgun (WGS) entry which is preliminary data.</text>
</comment>
<evidence type="ECO:0000313" key="10">
    <source>
        <dbReference type="EMBL" id="CAF3954259.1"/>
    </source>
</evidence>
<feature type="transmembrane region" description="Helical" evidence="1">
    <location>
        <begin position="49"/>
        <end position="71"/>
    </location>
</feature>
<evidence type="ECO:0000313" key="12">
    <source>
        <dbReference type="Proteomes" id="UP000663882"/>
    </source>
</evidence>
<dbReference type="Pfam" id="PF09945">
    <property type="entry name" value="DUF2177"/>
    <property type="match status" value="1"/>
</dbReference>
<dbReference type="EMBL" id="CAJOAX010003918">
    <property type="protein sequence ID" value="CAF3880293.1"/>
    <property type="molecule type" value="Genomic_DNA"/>
</dbReference>
<feature type="transmembrane region" description="Helical" evidence="1">
    <location>
        <begin position="131"/>
        <end position="152"/>
    </location>
</feature>
<feature type="transmembrane region" description="Helical" evidence="1">
    <location>
        <begin position="91"/>
        <end position="110"/>
    </location>
</feature>
<dbReference type="Proteomes" id="UP000663823">
    <property type="component" value="Unassembled WGS sequence"/>
</dbReference>
<dbReference type="Proteomes" id="UP000663874">
    <property type="component" value="Unassembled WGS sequence"/>
</dbReference>
<keyword evidence="11" id="KW-1185">Reference proteome</keyword>
<protein>
    <submittedName>
        <fullName evidence="2">Uncharacterized protein</fullName>
    </submittedName>
</protein>
<proteinExistence type="predicted"/>
<evidence type="ECO:0000313" key="11">
    <source>
        <dbReference type="Proteomes" id="UP000663870"/>
    </source>
</evidence>
<evidence type="ECO:0000313" key="2">
    <source>
        <dbReference type="EMBL" id="CAF0801218.1"/>
    </source>
</evidence>
<dbReference type="EMBL" id="CAJOBE010003259">
    <property type="protein sequence ID" value="CAF3870006.1"/>
    <property type="molecule type" value="Genomic_DNA"/>
</dbReference>
<dbReference type="EMBL" id="CAJNOL010000082">
    <property type="protein sequence ID" value="CAF0827454.1"/>
    <property type="molecule type" value="Genomic_DNA"/>
</dbReference>
<gene>
    <name evidence="8" type="ORF">FNK824_LOCUS18955</name>
    <name evidence="10" type="ORF">JBS370_LOCUS23711</name>
    <name evidence="5" type="ORF">JXQ802_LOCUS5452</name>
    <name evidence="6" type="ORF">JXQ802_LOCUS5515</name>
    <name evidence="9" type="ORF">OTI717_LOCUS22717</name>
    <name evidence="7" type="ORF">PYM288_LOCUS6286</name>
    <name evidence="2" type="ORF">RFH988_LOCUS3931</name>
    <name evidence="4" type="ORF">SEV965_LOCUS1584</name>
    <name evidence="3" type="ORF">ZHD862_LOCUS2772</name>
</gene>
<dbReference type="AlphaFoldDB" id="A0A813SRI6"/>
<keyword evidence="1" id="KW-0812">Transmembrane</keyword>
<accession>A0A813SRI6</accession>
<feature type="transmembrane region" description="Helical" evidence="1">
    <location>
        <begin position="6"/>
        <end position="28"/>
    </location>
</feature>
<organism evidence="2 12">
    <name type="scientific">Rotaria sordida</name>
    <dbReference type="NCBI Taxonomy" id="392033"/>
    <lineage>
        <taxon>Eukaryota</taxon>
        <taxon>Metazoa</taxon>
        <taxon>Spiralia</taxon>
        <taxon>Gnathifera</taxon>
        <taxon>Rotifera</taxon>
        <taxon>Eurotatoria</taxon>
        <taxon>Bdelloidea</taxon>
        <taxon>Philodinida</taxon>
        <taxon>Philodinidae</taxon>
        <taxon>Rotaria</taxon>
    </lineage>
</organism>
<dbReference type="EMBL" id="CAJNOU010000031">
    <property type="protein sequence ID" value="CAF0820275.1"/>
    <property type="molecule type" value="Genomic_DNA"/>
</dbReference>